<keyword evidence="3" id="KW-0805">Transcription regulation</keyword>
<keyword evidence="6" id="KW-0804">Transcription</keyword>
<dbReference type="InterPro" id="IPR046829">
    <property type="entry name" value="Calmod_bind_C"/>
</dbReference>
<evidence type="ECO:0000256" key="5">
    <source>
        <dbReference type="ARBA" id="ARBA00023159"/>
    </source>
</evidence>
<accession>J3NA31</accession>
<evidence type="ECO:0008006" key="14">
    <source>
        <dbReference type="Google" id="ProtNLM"/>
    </source>
</evidence>
<evidence type="ECO:0000256" key="6">
    <source>
        <dbReference type="ARBA" id="ARBA00023163"/>
    </source>
</evidence>
<protein>
    <recommendedName>
        <fullName evidence="14">Calmodulin-binding protein-like</fullName>
    </recommendedName>
</protein>
<evidence type="ECO:0000256" key="1">
    <source>
        <dbReference type="ARBA" id="ARBA00004123"/>
    </source>
</evidence>
<dbReference type="Pfam" id="PF20452">
    <property type="entry name" value="Calmod_bind_C"/>
    <property type="match status" value="1"/>
</dbReference>
<feature type="domain" description="Calmodulin binding protein central" evidence="10">
    <location>
        <begin position="325"/>
        <end position="390"/>
    </location>
</feature>
<dbReference type="PANTHER" id="PTHR31713:SF10">
    <property type="entry name" value="EXPRESSED PROTEIN"/>
    <property type="match status" value="1"/>
</dbReference>
<evidence type="ECO:0000259" key="9">
    <source>
        <dbReference type="Pfam" id="PF07887"/>
    </source>
</evidence>
<comment type="similarity">
    <text evidence="2">Belongs to the plant ACBP60 protein family.</text>
</comment>
<dbReference type="GO" id="GO:0005516">
    <property type="term" value="F:calmodulin binding"/>
    <property type="evidence" value="ECO:0007669"/>
    <property type="project" value="InterPro"/>
</dbReference>
<dbReference type="InterPro" id="IPR046830">
    <property type="entry name" value="Calmod_bind_M"/>
</dbReference>
<dbReference type="Gramene" id="OB11G26670.1">
    <property type="protein sequence ID" value="OB11G26670.1"/>
    <property type="gene ID" value="OB11G26670"/>
</dbReference>
<keyword evidence="4" id="KW-0238">DNA-binding</keyword>
<evidence type="ECO:0000256" key="2">
    <source>
        <dbReference type="ARBA" id="ARBA00007214"/>
    </source>
</evidence>
<dbReference type="Pfam" id="PF07887">
    <property type="entry name" value="Calmodulin_bind"/>
    <property type="match status" value="1"/>
</dbReference>
<evidence type="ECO:0000259" key="10">
    <source>
        <dbReference type="Pfam" id="PF20451"/>
    </source>
</evidence>
<reference evidence="12" key="2">
    <citation type="submission" date="2013-04" db="UniProtKB">
        <authorList>
            <consortium name="EnsemblPlants"/>
        </authorList>
    </citation>
    <scope>IDENTIFICATION</scope>
</reference>
<dbReference type="GO" id="GO:0043565">
    <property type="term" value="F:sequence-specific DNA binding"/>
    <property type="evidence" value="ECO:0007669"/>
    <property type="project" value="TreeGrafter"/>
</dbReference>
<dbReference type="InterPro" id="IPR046831">
    <property type="entry name" value="Calmodulin_bind_N"/>
</dbReference>
<dbReference type="OMA" id="AKFCHHY"/>
<dbReference type="STRING" id="4533.J3NA31"/>
<reference evidence="12" key="1">
    <citation type="journal article" date="2013" name="Nat. Commun.">
        <title>Whole-genome sequencing of Oryza brachyantha reveals mechanisms underlying Oryza genome evolution.</title>
        <authorList>
            <person name="Chen J."/>
            <person name="Huang Q."/>
            <person name="Gao D."/>
            <person name="Wang J."/>
            <person name="Lang Y."/>
            <person name="Liu T."/>
            <person name="Li B."/>
            <person name="Bai Z."/>
            <person name="Luis Goicoechea J."/>
            <person name="Liang C."/>
            <person name="Chen C."/>
            <person name="Zhang W."/>
            <person name="Sun S."/>
            <person name="Liao Y."/>
            <person name="Zhang X."/>
            <person name="Yang L."/>
            <person name="Song C."/>
            <person name="Wang M."/>
            <person name="Shi J."/>
            <person name="Liu G."/>
            <person name="Liu J."/>
            <person name="Zhou H."/>
            <person name="Zhou W."/>
            <person name="Yu Q."/>
            <person name="An N."/>
            <person name="Chen Y."/>
            <person name="Cai Q."/>
            <person name="Wang B."/>
            <person name="Liu B."/>
            <person name="Min J."/>
            <person name="Huang Y."/>
            <person name="Wu H."/>
            <person name="Li Z."/>
            <person name="Zhang Y."/>
            <person name="Yin Y."/>
            <person name="Song W."/>
            <person name="Jiang J."/>
            <person name="Jackson S.A."/>
            <person name="Wing R.A."/>
            <person name="Wang J."/>
            <person name="Chen M."/>
        </authorList>
    </citation>
    <scope>NUCLEOTIDE SEQUENCE [LARGE SCALE GENOMIC DNA]</scope>
    <source>
        <strain evidence="12">cv. IRGC 101232</strain>
    </source>
</reference>
<keyword evidence="7" id="KW-0539">Nucleus</keyword>
<evidence type="ECO:0000313" key="13">
    <source>
        <dbReference type="Proteomes" id="UP000006038"/>
    </source>
</evidence>
<organism evidence="12">
    <name type="scientific">Oryza brachyantha</name>
    <name type="common">malo sina</name>
    <dbReference type="NCBI Taxonomy" id="4533"/>
    <lineage>
        <taxon>Eukaryota</taxon>
        <taxon>Viridiplantae</taxon>
        <taxon>Streptophyta</taxon>
        <taxon>Embryophyta</taxon>
        <taxon>Tracheophyta</taxon>
        <taxon>Spermatophyta</taxon>
        <taxon>Magnoliopsida</taxon>
        <taxon>Liliopsida</taxon>
        <taxon>Poales</taxon>
        <taxon>Poaceae</taxon>
        <taxon>BOP clade</taxon>
        <taxon>Oryzoideae</taxon>
        <taxon>Oryzeae</taxon>
        <taxon>Oryzinae</taxon>
        <taxon>Oryza</taxon>
    </lineage>
</organism>
<feature type="domain" description="Calmodulin binding protein C-terminal" evidence="11">
    <location>
        <begin position="398"/>
        <end position="454"/>
    </location>
</feature>
<evidence type="ECO:0000256" key="4">
    <source>
        <dbReference type="ARBA" id="ARBA00023125"/>
    </source>
</evidence>
<dbReference type="GO" id="GO:0080142">
    <property type="term" value="P:regulation of salicylic acid biosynthetic process"/>
    <property type="evidence" value="ECO:0007669"/>
    <property type="project" value="TreeGrafter"/>
</dbReference>
<keyword evidence="13" id="KW-1185">Reference proteome</keyword>
<comment type="subcellular location">
    <subcellularLocation>
        <location evidence="1">Nucleus</location>
    </subcellularLocation>
</comment>
<name>J3NA31_ORYBR</name>
<feature type="domain" description="Calmodulin binding protein-like N-terminal" evidence="9">
    <location>
        <begin position="169"/>
        <end position="311"/>
    </location>
</feature>
<dbReference type="HOGENOM" id="CLU_015174_0_0_1"/>
<dbReference type="EnsemblPlants" id="OB11G26670.1">
    <property type="protein sequence ID" value="OB11G26670.1"/>
    <property type="gene ID" value="OB11G26670"/>
</dbReference>
<dbReference type="Pfam" id="PF20451">
    <property type="entry name" value="Calmod_bind_M"/>
    <property type="match status" value="1"/>
</dbReference>
<evidence type="ECO:0000259" key="11">
    <source>
        <dbReference type="Pfam" id="PF20452"/>
    </source>
</evidence>
<evidence type="ECO:0000256" key="3">
    <source>
        <dbReference type="ARBA" id="ARBA00023015"/>
    </source>
</evidence>
<sequence>MMNPRKRPASPPASGAPAQKRLQRGIGIGIGIDGQAPAGKQQLQPRVLYVLVFVARVYLCKRRKEEQMSNRPLRRLIREENAISERRTLGVLQNLVNNAFHNIVNHINSSHEYLTKQIGTFSERIDILSHEVGQLKNSNSNRDANERYRSVANQEHAVVIKEVNQEQRVELRFLNKLNHLVYTKEKISAEDGKAIKIAIFQDNHIVKYGPLSSARIQILALHGNFNNGVPENWTERQFDERIVKSQKGNVLEGDCQVKLKNGEASLSDISFNIPSGKTETGKLILAARVVSSDRTGLRIMEAVMDPVKVQVYRNKQNRISDRPKLKEKVHRLKGIARNGGRDRRLKNNQIYTVEDFKALNKNEEKIRAECFNVNPDDKQWKATVEHARECDLEGDCNLKSYRVQNVVLFFNCVHDLVGAEFHGFYASKDSFSSDQKDAVNSLIKQAYDVLDDIAFNDKMKDNYPVSLSSAMNTITIGVDASVPLTDTAEPNPPDFHGTAQGKALIFSPCF</sequence>
<keyword evidence="5" id="KW-0010">Activator</keyword>
<dbReference type="GO" id="GO:0003700">
    <property type="term" value="F:DNA-binding transcription factor activity"/>
    <property type="evidence" value="ECO:0007669"/>
    <property type="project" value="TreeGrafter"/>
</dbReference>
<feature type="region of interest" description="Disordered" evidence="8">
    <location>
        <begin position="1"/>
        <end position="20"/>
    </location>
</feature>
<proteinExistence type="inferred from homology"/>
<evidence type="ECO:0000256" key="7">
    <source>
        <dbReference type="ARBA" id="ARBA00023242"/>
    </source>
</evidence>
<dbReference type="PANTHER" id="PTHR31713">
    <property type="entry name" value="OS02G0177800 PROTEIN"/>
    <property type="match status" value="1"/>
</dbReference>
<evidence type="ECO:0000256" key="8">
    <source>
        <dbReference type="SAM" id="MobiDB-lite"/>
    </source>
</evidence>
<dbReference type="InterPro" id="IPR012416">
    <property type="entry name" value="CBP60"/>
</dbReference>
<dbReference type="AlphaFoldDB" id="J3NA31"/>
<dbReference type="GO" id="GO:0005634">
    <property type="term" value="C:nucleus"/>
    <property type="evidence" value="ECO:0007669"/>
    <property type="project" value="UniProtKB-SubCell"/>
</dbReference>
<evidence type="ECO:0000313" key="12">
    <source>
        <dbReference type="EnsemblPlants" id="OB11G26670.1"/>
    </source>
</evidence>
<dbReference type="Proteomes" id="UP000006038">
    <property type="component" value="Chromosome 11"/>
</dbReference>